<comment type="caution">
    <text evidence="8">The sequence shown here is derived from an EMBL/GenBank/DDBJ whole genome shotgun (WGS) entry which is preliminary data.</text>
</comment>
<dbReference type="PROSITE" id="PS50135">
    <property type="entry name" value="ZF_ZZ_2"/>
    <property type="match status" value="1"/>
</dbReference>
<dbReference type="Pfam" id="PF00249">
    <property type="entry name" value="Myb_DNA-binding"/>
    <property type="match status" value="1"/>
</dbReference>
<feature type="region of interest" description="Disordered" evidence="5">
    <location>
        <begin position="102"/>
        <end position="133"/>
    </location>
</feature>
<dbReference type="OrthoDB" id="270417at2759"/>
<feature type="region of interest" description="Disordered" evidence="5">
    <location>
        <begin position="320"/>
        <end position="357"/>
    </location>
</feature>
<dbReference type="SMART" id="SM00717">
    <property type="entry name" value="SANT"/>
    <property type="match status" value="1"/>
</dbReference>
<dbReference type="EMBL" id="CAICTM010000344">
    <property type="protein sequence ID" value="CAB9508398.1"/>
    <property type="molecule type" value="Genomic_DNA"/>
</dbReference>
<feature type="compositionally biased region" description="Low complexity" evidence="5">
    <location>
        <begin position="122"/>
        <end position="133"/>
    </location>
</feature>
<feature type="compositionally biased region" description="Basic and acidic residues" evidence="5">
    <location>
        <begin position="320"/>
        <end position="333"/>
    </location>
</feature>
<evidence type="ECO:0000256" key="5">
    <source>
        <dbReference type="SAM" id="MobiDB-lite"/>
    </source>
</evidence>
<keyword evidence="2 4" id="KW-0863">Zinc-finger</keyword>
<dbReference type="PROSITE" id="PS50090">
    <property type="entry name" value="MYB_LIKE"/>
    <property type="match status" value="1"/>
</dbReference>
<dbReference type="GO" id="GO:0005634">
    <property type="term" value="C:nucleus"/>
    <property type="evidence" value="ECO:0007669"/>
    <property type="project" value="TreeGrafter"/>
</dbReference>
<evidence type="ECO:0000313" key="8">
    <source>
        <dbReference type="EMBL" id="CAB9508398.1"/>
    </source>
</evidence>
<dbReference type="Pfam" id="PF00569">
    <property type="entry name" value="ZZ"/>
    <property type="match status" value="1"/>
</dbReference>
<evidence type="ECO:0000256" key="4">
    <source>
        <dbReference type="PROSITE-ProRule" id="PRU00228"/>
    </source>
</evidence>
<organism evidence="8 9">
    <name type="scientific">Seminavis robusta</name>
    <dbReference type="NCBI Taxonomy" id="568900"/>
    <lineage>
        <taxon>Eukaryota</taxon>
        <taxon>Sar</taxon>
        <taxon>Stramenopiles</taxon>
        <taxon>Ochrophyta</taxon>
        <taxon>Bacillariophyta</taxon>
        <taxon>Bacillariophyceae</taxon>
        <taxon>Bacillariophycidae</taxon>
        <taxon>Naviculales</taxon>
        <taxon>Naviculaceae</taxon>
        <taxon>Seminavis</taxon>
    </lineage>
</organism>
<dbReference type="Proteomes" id="UP001153069">
    <property type="component" value="Unassembled WGS sequence"/>
</dbReference>
<keyword evidence="3" id="KW-0862">Zinc</keyword>
<dbReference type="GO" id="GO:0003713">
    <property type="term" value="F:transcription coactivator activity"/>
    <property type="evidence" value="ECO:0007669"/>
    <property type="project" value="TreeGrafter"/>
</dbReference>
<feature type="compositionally biased region" description="Basic and acidic residues" evidence="5">
    <location>
        <begin position="711"/>
        <end position="722"/>
    </location>
</feature>
<evidence type="ECO:0000256" key="3">
    <source>
        <dbReference type="ARBA" id="ARBA00022833"/>
    </source>
</evidence>
<dbReference type="PANTHER" id="PTHR12374">
    <property type="entry name" value="TRANSCRIPTIONAL ADAPTOR 2 ADA2 -RELATED"/>
    <property type="match status" value="1"/>
</dbReference>
<feature type="compositionally biased region" description="Basic and acidic residues" evidence="5">
    <location>
        <begin position="666"/>
        <end position="677"/>
    </location>
</feature>
<keyword evidence="1" id="KW-0479">Metal-binding</keyword>
<dbReference type="InterPro" id="IPR055141">
    <property type="entry name" value="TADA2A_B-like_dom"/>
</dbReference>
<feature type="compositionally biased region" description="Low complexity" evidence="5">
    <location>
        <begin position="174"/>
        <end position="185"/>
    </location>
</feature>
<keyword evidence="9" id="KW-1185">Reference proteome</keyword>
<feature type="region of interest" description="Disordered" evidence="5">
    <location>
        <begin position="646"/>
        <end position="743"/>
    </location>
</feature>
<evidence type="ECO:0000256" key="1">
    <source>
        <dbReference type="ARBA" id="ARBA00022723"/>
    </source>
</evidence>
<feature type="region of interest" description="Disordered" evidence="5">
    <location>
        <begin position="169"/>
        <end position="235"/>
    </location>
</feature>
<dbReference type="CDD" id="cd02335">
    <property type="entry name" value="ZZ_ADA2"/>
    <property type="match status" value="1"/>
</dbReference>
<feature type="compositionally biased region" description="Basic residues" evidence="5">
    <location>
        <begin position="1"/>
        <end position="10"/>
    </location>
</feature>
<dbReference type="AlphaFoldDB" id="A0A9N8DST7"/>
<dbReference type="SUPFAM" id="SSF57850">
    <property type="entry name" value="RING/U-box"/>
    <property type="match status" value="1"/>
</dbReference>
<dbReference type="Gene3D" id="3.30.60.90">
    <property type="match status" value="1"/>
</dbReference>
<dbReference type="GO" id="GO:0006338">
    <property type="term" value="P:chromatin remodeling"/>
    <property type="evidence" value="ECO:0007669"/>
    <property type="project" value="TreeGrafter"/>
</dbReference>
<dbReference type="Pfam" id="PF22941">
    <property type="entry name" value="TADA2A-like_3rd"/>
    <property type="match status" value="1"/>
</dbReference>
<dbReference type="SMART" id="SM00291">
    <property type="entry name" value="ZnF_ZZ"/>
    <property type="match status" value="1"/>
</dbReference>
<evidence type="ECO:0000259" key="6">
    <source>
        <dbReference type="PROSITE" id="PS50090"/>
    </source>
</evidence>
<name>A0A9N8DST7_9STRA</name>
<feature type="domain" description="Myb-like" evidence="6">
    <location>
        <begin position="242"/>
        <end position="298"/>
    </location>
</feature>
<gene>
    <name evidence="8" type="ORF">SEMRO_345_G122560.1</name>
</gene>
<evidence type="ECO:0000259" key="7">
    <source>
        <dbReference type="PROSITE" id="PS50135"/>
    </source>
</evidence>
<dbReference type="GO" id="GO:0006357">
    <property type="term" value="P:regulation of transcription by RNA polymerase II"/>
    <property type="evidence" value="ECO:0007669"/>
    <property type="project" value="TreeGrafter"/>
</dbReference>
<reference evidence="8" key="1">
    <citation type="submission" date="2020-06" db="EMBL/GenBank/DDBJ databases">
        <authorList>
            <consortium name="Plant Systems Biology data submission"/>
        </authorList>
    </citation>
    <scope>NUCLEOTIDE SEQUENCE</scope>
    <source>
        <strain evidence="8">D6</strain>
    </source>
</reference>
<feature type="compositionally biased region" description="Polar residues" evidence="5">
    <location>
        <begin position="732"/>
        <end position="742"/>
    </location>
</feature>
<dbReference type="Gene3D" id="1.10.10.60">
    <property type="entry name" value="Homeodomain-like"/>
    <property type="match status" value="1"/>
</dbReference>
<proteinExistence type="predicted"/>
<feature type="domain" description="ZZ-type" evidence="7">
    <location>
        <begin position="51"/>
        <end position="110"/>
    </location>
</feature>
<feature type="compositionally biased region" description="Polar residues" evidence="5">
    <location>
        <begin position="11"/>
        <end position="20"/>
    </location>
</feature>
<evidence type="ECO:0000313" key="9">
    <source>
        <dbReference type="Proteomes" id="UP001153069"/>
    </source>
</evidence>
<feature type="compositionally biased region" description="Low complexity" evidence="5">
    <location>
        <begin position="647"/>
        <end position="661"/>
    </location>
</feature>
<feature type="compositionally biased region" description="Basic and acidic residues" evidence="5">
    <location>
        <begin position="193"/>
        <end position="206"/>
    </location>
</feature>
<dbReference type="GO" id="GO:0003682">
    <property type="term" value="F:chromatin binding"/>
    <property type="evidence" value="ECO:0007669"/>
    <property type="project" value="TreeGrafter"/>
</dbReference>
<dbReference type="InterPro" id="IPR043145">
    <property type="entry name" value="Znf_ZZ_sf"/>
</dbReference>
<dbReference type="CDD" id="cd00167">
    <property type="entry name" value="SANT"/>
    <property type="match status" value="1"/>
</dbReference>
<sequence>MPPSKRRKTNKAGSRSNSRATTPVPPSRPESPVPNNETLNPPLVLASAKRRGVFECDYCHSDISQHCRIRCAHCPDFDLCTECFLTTDHTTAVARLKASHDAKTAVDNLSSSEPQYGGGKKSPGASSWASGSGAINHNDSHGYRVCDSTRYPMFPPPRGIRPARAFGIADTPASNNNNNGTTSTSKVNFSEETLAKDEETKKKEDTAMDIVDSPQKPKKDTENLEGASTPGPLAQDAMQMNLPDDPKLVWTVEEDLRLLDAIEENGLGNWLDISEAISGNGSVGKSPKRCMERYFDDFLGRYGHILPPYTLVAAEDAPAEEKIPGDGGGDGKADVAPLEAAGTPGSVSSGTKDMDPTRLSKRRHSIMVRTNTSTSNQSLNRFNKILKPAPTDSLPEYQVVLKAFPNPLVPKREIPVVRGQEVLRDQSARAEHAFVKLISTQKEDEAAATRKLWKETKLNTPGGPTVLPERPDDVVQAPGSQLAGFMPRRGDFDIEYENDAEQALADMEFLPGESDADKLLKLQVLQIYNEKLREREKRKAFIVERRLHDYRHNQKVDESLPRDERDLVRRMRLVERFHDPDEHKKFLEDVLKAKALRKEIAKLQMYRRIGITSEVEAERYELDKARRIFHKTAVLKEAALQGEDKIASTAASGDTTATASGGTPGKKAEPPAEEKTLLWKGYNYNNRDRRRSLGSQDGANAGSDIVQMQESSKEATGEESKEGAASSDSKETSSTGNNTGSQGFAIETMEGFKFLTRKEVELCRRLELPPKLYTEVKKVLIHESFNMGLVDSDDSVSRRTIVQIDVEKKGAVVDFFVRAGWLKGTSSVSSST</sequence>
<accession>A0A9N8DST7</accession>
<protein>
    <submittedName>
        <fullName evidence="8">Transcriptional adapter 2-alpha</fullName>
    </submittedName>
</protein>
<dbReference type="InterPro" id="IPR036388">
    <property type="entry name" value="WH-like_DNA-bd_sf"/>
</dbReference>
<dbReference type="InterPro" id="IPR009057">
    <property type="entry name" value="Homeodomain-like_sf"/>
</dbReference>
<dbReference type="SUPFAM" id="SSF46689">
    <property type="entry name" value="Homeodomain-like"/>
    <property type="match status" value="2"/>
</dbReference>
<dbReference type="FunFam" id="1.10.10.10:FF:000087">
    <property type="entry name" value="Transcriptional adapter 2"/>
    <property type="match status" value="1"/>
</dbReference>
<evidence type="ECO:0000256" key="2">
    <source>
        <dbReference type="ARBA" id="ARBA00022771"/>
    </source>
</evidence>
<dbReference type="PANTHER" id="PTHR12374:SF20">
    <property type="entry name" value="TRANSCRIPTIONAL ADAPTER 2-ALPHA"/>
    <property type="match status" value="1"/>
</dbReference>
<feature type="region of interest" description="Disordered" evidence="5">
    <location>
        <begin position="1"/>
        <end position="40"/>
    </location>
</feature>
<feature type="compositionally biased region" description="Pro residues" evidence="5">
    <location>
        <begin position="23"/>
        <end position="32"/>
    </location>
</feature>
<dbReference type="PROSITE" id="PS01357">
    <property type="entry name" value="ZF_ZZ_1"/>
    <property type="match status" value="1"/>
</dbReference>
<dbReference type="InterPro" id="IPR001005">
    <property type="entry name" value="SANT/Myb"/>
</dbReference>
<dbReference type="InterPro" id="IPR041983">
    <property type="entry name" value="ADA2-like_ZZ"/>
</dbReference>
<dbReference type="GO" id="GO:0008270">
    <property type="term" value="F:zinc ion binding"/>
    <property type="evidence" value="ECO:0007669"/>
    <property type="project" value="UniProtKB-KW"/>
</dbReference>
<dbReference type="Gene3D" id="1.10.10.10">
    <property type="entry name" value="Winged helix-like DNA-binding domain superfamily/Winged helix DNA-binding domain"/>
    <property type="match status" value="1"/>
</dbReference>
<dbReference type="InterPro" id="IPR000433">
    <property type="entry name" value="Znf_ZZ"/>
</dbReference>